<accession>A0A015Z7I0</accession>
<reference evidence="1 2" key="1">
    <citation type="submission" date="2014-02" db="EMBL/GenBank/DDBJ databases">
        <authorList>
            <person name="Sears C."/>
            <person name="Carroll K."/>
            <person name="Sack B.R."/>
            <person name="Qadri F."/>
            <person name="Myers L.L."/>
            <person name="Chung G.-T."/>
            <person name="Escheverria P."/>
            <person name="Fraser C.M."/>
            <person name="Sadzewicz L."/>
            <person name="Shefchek K.A."/>
            <person name="Tallon L."/>
            <person name="Das S.P."/>
            <person name="Daugherty S."/>
            <person name="Mongodin E.F."/>
        </authorList>
    </citation>
    <scope>NUCLEOTIDE SEQUENCE [LARGE SCALE GENOMIC DNA]</scope>
    <source>
        <strain evidence="1 2">S36L11</strain>
    </source>
</reference>
<dbReference type="Proteomes" id="UP000022082">
    <property type="component" value="Unassembled WGS sequence"/>
</dbReference>
<dbReference type="AlphaFoldDB" id="A0A015Z7I0"/>
<evidence type="ECO:0000313" key="2">
    <source>
        <dbReference type="Proteomes" id="UP000022082"/>
    </source>
</evidence>
<proteinExistence type="predicted"/>
<dbReference type="RefSeq" id="WP_032558123.1">
    <property type="nucleotide sequence ID" value="NZ_JGDJ01000116.1"/>
</dbReference>
<sequence length="114" mass="11962">MAFISPFIMANKNGIPRLESTGVTVGTTNVRFSFRNHPFLSAPFSGLILFRLAQPIPSGTTGTLPVVFDTNGATQALTTIAGADVTASDITGTGIYLCYYESGSNTLQILTGVV</sequence>
<organism evidence="1 2">
    <name type="scientific">Bacteroides fragilis str. S36L11</name>
    <dbReference type="NCBI Taxonomy" id="1339327"/>
    <lineage>
        <taxon>Bacteria</taxon>
        <taxon>Pseudomonadati</taxon>
        <taxon>Bacteroidota</taxon>
        <taxon>Bacteroidia</taxon>
        <taxon>Bacteroidales</taxon>
        <taxon>Bacteroidaceae</taxon>
        <taxon>Bacteroides</taxon>
    </lineage>
</organism>
<dbReference type="PATRIC" id="fig|1339327.3.peg.597"/>
<name>A0A015Z7I0_BACFG</name>
<dbReference type="EMBL" id="JGDJ01000116">
    <property type="protein sequence ID" value="EXZ30834.1"/>
    <property type="molecule type" value="Genomic_DNA"/>
</dbReference>
<gene>
    <name evidence="1" type="ORF">M136_5382</name>
</gene>
<evidence type="ECO:0000313" key="1">
    <source>
        <dbReference type="EMBL" id="EXZ30834.1"/>
    </source>
</evidence>
<comment type="caution">
    <text evidence="1">The sequence shown here is derived from an EMBL/GenBank/DDBJ whole genome shotgun (WGS) entry which is preliminary data.</text>
</comment>
<protein>
    <submittedName>
        <fullName evidence="1">Uncharacterized protein</fullName>
    </submittedName>
</protein>